<dbReference type="EMBL" id="JALPRX010000169">
    <property type="protein sequence ID" value="MCK8788034.1"/>
    <property type="molecule type" value="Genomic_DNA"/>
</dbReference>
<keyword evidence="3" id="KW-1185">Reference proteome</keyword>
<dbReference type="Pfam" id="PF04909">
    <property type="entry name" value="Amidohydro_2"/>
    <property type="match status" value="1"/>
</dbReference>
<dbReference type="InterPro" id="IPR006680">
    <property type="entry name" value="Amidohydro-rel"/>
</dbReference>
<dbReference type="PANTHER" id="PTHR35563">
    <property type="entry name" value="BARREL METAL-DEPENDENT HYDROLASE, PUTATIVE (AFU_ORTHOLOGUE AFUA_1G16240)-RELATED"/>
    <property type="match status" value="1"/>
</dbReference>
<dbReference type="InterPro" id="IPR052358">
    <property type="entry name" value="Aro_Compnd_Degr_Hydrolases"/>
</dbReference>
<evidence type="ECO:0000313" key="3">
    <source>
        <dbReference type="Proteomes" id="UP001139516"/>
    </source>
</evidence>
<reference evidence="2" key="1">
    <citation type="submission" date="2022-04" db="EMBL/GenBank/DDBJ databases">
        <title>Roseomonas acroporae sp. nov., isolated from coral Acropora digitifera.</title>
        <authorList>
            <person name="Sun H."/>
        </authorList>
    </citation>
    <scope>NUCLEOTIDE SEQUENCE</scope>
    <source>
        <strain evidence="2">NAR14</strain>
    </source>
</reference>
<protein>
    <submittedName>
        <fullName evidence="2">Amidohydrolase family protein</fullName>
    </submittedName>
</protein>
<comment type="caution">
    <text evidence="2">The sequence shown here is derived from an EMBL/GenBank/DDBJ whole genome shotgun (WGS) entry which is preliminary data.</text>
</comment>
<dbReference type="PANTHER" id="PTHR35563:SF2">
    <property type="entry name" value="BARREL METAL-DEPENDENT HYDROLASE, PUTATIVE (AFU_ORTHOLOGUE AFUA_1G16240)-RELATED"/>
    <property type="match status" value="1"/>
</dbReference>
<dbReference type="GO" id="GO:0016787">
    <property type="term" value="F:hydrolase activity"/>
    <property type="evidence" value="ECO:0007669"/>
    <property type="project" value="InterPro"/>
</dbReference>
<name>A0A9X1YCR8_9PROT</name>
<gene>
    <name evidence="2" type="ORF">M0638_27125</name>
</gene>
<dbReference type="Gene3D" id="3.20.20.140">
    <property type="entry name" value="Metal-dependent hydrolases"/>
    <property type="match status" value="1"/>
</dbReference>
<organism evidence="2 3">
    <name type="scientific">Roseomonas acroporae</name>
    <dbReference type="NCBI Taxonomy" id="2937791"/>
    <lineage>
        <taxon>Bacteria</taxon>
        <taxon>Pseudomonadati</taxon>
        <taxon>Pseudomonadota</taxon>
        <taxon>Alphaproteobacteria</taxon>
        <taxon>Acetobacterales</taxon>
        <taxon>Roseomonadaceae</taxon>
        <taxon>Roseomonas</taxon>
    </lineage>
</organism>
<dbReference type="Proteomes" id="UP001139516">
    <property type="component" value="Unassembled WGS sequence"/>
</dbReference>
<evidence type="ECO:0000313" key="2">
    <source>
        <dbReference type="EMBL" id="MCK8788034.1"/>
    </source>
</evidence>
<dbReference type="SUPFAM" id="SSF51556">
    <property type="entry name" value="Metallo-dependent hydrolases"/>
    <property type="match status" value="1"/>
</dbReference>
<dbReference type="AlphaFoldDB" id="A0A9X1YCR8"/>
<accession>A0A9X1YCR8</accession>
<sequence>MNPPRLAVPEGACDSHIHIVDPAFLPPGVDASPWRDMTPADYQRLQARLGTRRAVVVQPKAYGTDNAGTLAAIAALGAPHGADARGIAVVRPDVTEAELRRLDAGGIRGLRFSVWKASDTVTTVDMIEPLADRIRALGWHAQINMSAEQLVTHAALLERLRCPIVFDHLGRIPPPAGTGHPAFAVLSRLLRRGDVWVKLSGAYLDSVAGGPGYPDMAGLARALAALAPERAVWGSDWPHVTERHKPDDAGLLDLLLDWLPDDAARRRVLRDNPATLYGFA</sequence>
<proteinExistence type="predicted"/>
<evidence type="ECO:0000259" key="1">
    <source>
        <dbReference type="Pfam" id="PF04909"/>
    </source>
</evidence>
<dbReference type="RefSeq" id="WP_248670076.1">
    <property type="nucleotide sequence ID" value="NZ_JALPRX010000169.1"/>
</dbReference>
<feature type="domain" description="Amidohydrolase-related" evidence="1">
    <location>
        <begin position="13"/>
        <end position="279"/>
    </location>
</feature>
<dbReference type="InterPro" id="IPR032466">
    <property type="entry name" value="Metal_Hydrolase"/>
</dbReference>